<organism evidence="1 2">
    <name type="scientific">Marseillevirus marseillevirus</name>
    <name type="common">GBM</name>
    <dbReference type="NCBI Taxonomy" id="694581"/>
    <lineage>
        <taxon>Viruses</taxon>
        <taxon>Varidnaviria</taxon>
        <taxon>Bamfordvirae</taxon>
        <taxon>Nucleocytoviricota</taxon>
        <taxon>Megaviricetes</taxon>
        <taxon>Pimascovirales</taxon>
        <taxon>Pimascovirales incertae sedis</taxon>
        <taxon>Marseilleviridae</taxon>
        <taxon>Marseillevirus</taxon>
        <taxon>Marseillevirus massiliense</taxon>
    </lineage>
</organism>
<dbReference type="Proteomes" id="UP000029780">
    <property type="component" value="Segment"/>
</dbReference>
<accession>D2XB82</accession>
<evidence type="ECO:0000313" key="1">
    <source>
        <dbReference type="EMBL" id="ADB04209.1"/>
    </source>
</evidence>
<proteinExistence type="predicted"/>
<dbReference type="RefSeq" id="YP_003407171.1">
    <property type="nucleotide sequence ID" value="NC_013756.1"/>
</dbReference>
<dbReference type="EMBL" id="GU071086">
    <property type="protein sequence ID" value="ADB04209.1"/>
    <property type="molecule type" value="Genomic_DNA"/>
</dbReference>
<organismHost>
    <name type="scientific">Acanthamoeba</name>
    <dbReference type="NCBI Taxonomy" id="5754"/>
</organismHost>
<protein>
    <submittedName>
        <fullName evidence="1">Uncharacterized protein</fullName>
    </submittedName>
</protein>
<sequence>MAEEISKLCGSEQPFIEEFEIPEGEGEQDESWCSGTTKEIVSRINVGFGTMTVL</sequence>
<dbReference type="KEGG" id="vg:8746683"/>
<keyword evidence="2" id="KW-1185">Reference proteome</keyword>
<name>D2XB82_GBMV</name>
<dbReference type="GeneID" id="8746683"/>
<reference evidence="1 2" key="1">
    <citation type="journal article" date="2009" name="Proc. Natl. Acad. Sci. U.S.A.">
        <title>Giant Marseillevirus highlights the role of amoebae as a melting pot in emergence of chimeric microorganisms.</title>
        <authorList>
            <person name="Boyer M."/>
            <person name="Yutin N."/>
            <person name="Pagnier I."/>
            <person name="Barrassi L."/>
            <person name="Fournous G."/>
            <person name="Espinosa L."/>
            <person name="Robert C."/>
            <person name="Azza S."/>
            <person name="Sun S."/>
            <person name="Rossmann M.G."/>
            <person name="Suzan-Monti M."/>
            <person name="La Scola B."/>
            <person name="Koonin E.V."/>
            <person name="Raoult D."/>
        </authorList>
    </citation>
    <scope>NUCLEOTIDE SEQUENCE [LARGE SCALE GENOMIC DNA]</scope>
    <source>
        <strain evidence="1 2">T19</strain>
    </source>
</reference>
<evidence type="ECO:0000313" key="2">
    <source>
        <dbReference type="Proteomes" id="UP000029780"/>
    </source>
</evidence>
<gene>
    <name evidence="1" type="ORF">MAR_ORF447</name>
</gene>